<dbReference type="GO" id="GO:0000329">
    <property type="term" value="C:fungal-type vacuole membrane"/>
    <property type="evidence" value="ECO:0007669"/>
    <property type="project" value="EnsemblFungi"/>
</dbReference>
<keyword evidence="8" id="KW-0653">Protein transport</keyword>
<dbReference type="InterPro" id="IPR036028">
    <property type="entry name" value="SH3-like_dom_sf"/>
</dbReference>
<dbReference type="PANTHER" id="PTHR45929">
    <property type="entry name" value="JAK PATHWAY SIGNAL TRANSDUCTION ADAPTOR MOLECULE"/>
    <property type="match status" value="1"/>
</dbReference>
<dbReference type="GO" id="GO:0035091">
    <property type="term" value="F:phosphatidylinositol binding"/>
    <property type="evidence" value="ECO:0007669"/>
    <property type="project" value="InterPro"/>
</dbReference>
<evidence type="ECO:0000256" key="9">
    <source>
        <dbReference type="PROSITE-ProRule" id="PRU00192"/>
    </source>
</evidence>
<sequence>MARRRSASLEAKINQITDENNTEEKWDLILNVCDRVNGGSPDDARLVVNHLIKRFQVPNANVQLYSLSLVDALVKNCQLQLHQEVCSRVFTTAIYQLADSPNVHAHVKSRIASLVNEWATQLSYNANLDLMSELKDNIERLGLTPQDAPDKPGKHRISAADKRREEEELEYALALSLSEMSVNKQAPTNKPDNSFSRVQPDKTQVSNDSAPPAVSTAPDGTAGPAPETVQNIPLNQTPASSVYRVRALYDFAATEPGELSIHKGDIITVLESAYKDWWTGTVGGKTGIFPVNYVERIRELSTEQKQRNEEAERIVFESLPEVEDLLKLLSTAQPQVADDEEIQGRVQQVVSLRPKLIRLLEQYSSRKDELIDLNQRLLTARRDYEHIFETSMSHMRSY</sequence>
<dbReference type="Gene3D" id="2.30.30.40">
    <property type="entry name" value="SH3 Domains"/>
    <property type="match status" value="1"/>
</dbReference>
<dbReference type="GO" id="GO:0043130">
    <property type="term" value="F:ubiquitin binding"/>
    <property type="evidence" value="ECO:0007669"/>
    <property type="project" value="InterPro"/>
</dbReference>
<evidence type="ECO:0000256" key="3">
    <source>
        <dbReference type="ARBA" id="ARBA00017923"/>
    </source>
</evidence>
<dbReference type="STRING" id="402676.B6JWP3"/>
<feature type="region of interest" description="Disordered" evidence="10">
    <location>
        <begin position="182"/>
        <end position="233"/>
    </location>
</feature>
<dbReference type="Pfam" id="PF00790">
    <property type="entry name" value="VHS"/>
    <property type="match status" value="1"/>
</dbReference>
<evidence type="ECO:0000259" key="12">
    <source>
        <dbReference type="PROSITE" id="PS50179"/>
    </source>
</evidence>
<dbReference type="GO" id="GO:0031321">
    <property type="term" value="P:ascospore-type prospore assembly"/>
    <property type="evidence" value="ECO:0007669"/>
    <property type="project" value="EnsemblFungi"/>
</dbReference>
<evidence type="ECO:0000256" key="5">
    <source>
        <dbReference type="ARBA" id="ARBA00022443"/>
    </source>
</evidence>
<dbReference type="SUPFAM" id="SSF48464">
    <property type="entry name" value="ENTH/VHS domain"/>
    <property type="match status" value="1"/>
</dbReference>
<dbReference type="PROSITE" id="PS50002">
    <property type="entry name" value="SH3"/>
    <property type="match status" value="1"/>
</dbReference>
<keyword evidence="5 9" id="KW-0728">SH3 domain</keyword>
<comment type="subcellular location">
    <subcellularLocation>
        <location evidence="1">Endosome membrane</location>
        <topology evidence="1">Peripheral membrane protein</topology>
        <orientation evidence="1">Cytoplasmic side</orientation>
    </subcellularLocation>
</comment>
<evidence type="ECO:0000313" key="14">
    <source>
        <dbReference type="JaponicusDB" id="SJAG_00821"/>
    </source>
</evidence>
<dbReference type="Proteomes" id="UP000001744">
    <property type="component" value="Unassembled WGS sequence"/>
</dbReference>
<keyword evidence="6" id="KW-0813">Transport</keyword>
<dbReference type="GO" id="GO:0033565">
    <property type="term" value="C:ESCRT-0 complex"/>
    <property type="evidence" value="ECO:0000318"/>
    <property type="project" value="GO_Central"/>
</dbReference>
<evidence type="ECO:0000313" key="15">
    <source>
        <dbReference type="Proteomes" id="UP000001744"/>
    </source>
</evidence>
<dbReference type="Pfam" id="PF00018">
    <property type="entry name" value="SH3_1"/>
    <property type="match status" value="1"/>
</dbReference>
<evidence type="ECO:0000256" key="1">
    <source>
        <dbReference type="ARBA" id="ARBA00004125"/>
    </source>
</evidence>
<protein>
    <recommendedName>
        <fullName evidence="3">Class E vacuolar protein-sorting machinery protein HSE1</fullName>
    </recommendedName>
    <alternativeName>
        <fullName evidence="4">Class E vacuolar protein-sorting machinery protein hse1</fullName>
    </alternativeName>
</protein>
<dbReference type="PANTHER" id="PTHR45929:SF3">
    <property type="entry name" value="JAK PATHWAY SIGNAL TRANSDUCTION ADAPTOR MOLECULE"/>
    <property type="match status" value="1"/>
</dbReference>
<dbReference type="PRINTS" id="PR00452">
    <property type="entry name" value="SH3DOMAIN"/>
</dbReference>
<dbReference type="EMBL" id="KE651166">
    <property type="protein sequence ID" value="EEB05794.1"/>
    <property type="molecule type" value="Genomic_DNA"/>
</dbReference>
<dbReference type="SUPFAM" id="SSF50044">
    <property type="entry name" value="SH3-domain"/>
    <property type="match status" value="1"/>
</dbReference>
<evidence type="ECO:0000256" key="2">
    <source>
        <dbReference type="ARBA" id="ARBA00009666"/>
    </source>
</evidence>
<accession>B6JWP3</accession>
<feature type="region of interest" description="Disordered" evidence="10">
    <location>
        <begin position="142"/>
        <end position="163"/>
    </location>
</feature>
<dbReference type="HOGENOM" id="CLU_010104_2_1_1"/>
<dbReference type="FunFam" id="2.30.30.40:FF:000072">
    <property type="entry name" value="Unconventional Myosin IB"/>
    <property type="match status" value="1"/>
</dbReference>
<evidence type="ECO:0000256" key="7">
    <source>
        <dbReference type="ARBA" id="ARBA00022753"/>
    </source>
</evidence>
<evidence type="ECO:0000256" key="8">
    <source>
        <dbReference type="ARBA" id="ARBA00022927"/>
    </source>
</evidence>
<dbReference type="SMART" id="SM00326">
    <property type="entry name" value="SH3"/>
    <property type="match status" value="1"/>
</dbReference>
<dbReference type="GeneID" id="7048895"/>
<dbReference type="OrthoDB" id="10255964at2759"/>
<dbReference type="eggNOG" id="KOG2199">
    <property type="taxonomic scope" value="Eukaryota"/>
</dbReference>
<dbReference type="InterPro" id="IPR001452">
    <property type="entry name" value="SH3_domain"/>
</dbReference>
<evidence type="ECO:0000256" key="6">
    <source>
        <dbReference type="ARBA" id="ARBA00022448"/>
    </source>
</evidence>
<feature type="compositionally biased region" description="Basic and acidic residues" evidence="10">
    <location>
        <begin position="148"/>
        <end position="163"/>
    </location>
</feature>
<feature type="domain" description="SH3" evidence="11">
    <location>
        <begin position="240"/>
        <end position="299"/>
    </location>
</feature>
<dbReference type="JaponicusDB" id="SJAG_00821">
    <property type="gene designation" value="hse1"/>
</dbReference>
<dbReference type="VEuPathDB" id="FungiDB:SJAG_00821"/>
<dbReference type="CDD" id="cd11805">
    <property type="entry name" value="SH3_GRB2_like_C"/>
    <property type="match status" value="1"/>
</dbReference>
<dbReference type="RefSeq" id="XP_002172087.1">
    <property type="nucleotide sequence ID" value="XM_002172051.2"/>
</dbReference>
<dbReference type="CDD" id="cd16978">
    <property type="entry name" value="VHS_HSE1"/>
    <property type="match status" value="1"/>
</dbReference>
<dbReference type="InterPro" id="IPR003903">
    <property type="entry name" value="UIM_dom"/>
</dbReference>
<proteinExistence type="inferred from homology"/>
<evidence type="ECO:0000256" key="10">
    <source>
        <dbReference type="SAM" id="MobiDB-lite"/>
    </source>
</evidence>
<dbReference type="PROSITE" id="PS50179">
    <property type="entry name" value="VHS"/>
    <property type="match status" value="1"/>
</dbReference>
<feature type="domain" description="VHS" evidence="12">
    <location>
        <begin position="16"/>
        <end position="146"/>
    </location>
</feature>
<feature type="compositionally biased region" description="Polar residues" evidence="10">
    <location>
        <begin position="182"/>
        <end position="209"/>
    </location>
</feature>
<evidence type="ECO:0000256" key="4">
    <source>
        <dbReference type="ARBA" id="ARBA00018978"/>
    </source>
</evidence>
<dbReference type="GO" id="GO:0010008">
    <property type="term" value="C:endosome membrane"/>
    <property type="evidence" value="ECO:0007669"/>
    <property type="project" value="UniProtKB-SubCell"/>
</dbReference>
<dbReference type="InterPro" id="IPR002014">
    <property type="entry name" value="VHS_dom"/>
</dbReference>
<dbReference type="Gene3D" id="1.25.40.90">
    <property type="match status" value="1"/>
</dbReference>
<keyword evidence="7" id="KW-0967">Endosome</keyword>
<dbReference type="PRINTS" id="PR01887">
    <property type="entry name" value="SPECTRNALPHA"/>
</dbReference>
<dbReference type="GO" id="GO:0043328">
    <property type="term" value="P:protein transport to vacuole involved in ubiquitin-dependent protein catabolic process via the multivesicular body sorting pathway"/>
    <property type="evidence" value="ECO:0000318"/>
    <property type="project" value="GO_Central"/>
</dbReference>
<keyword evidence="15" id="KW-1185">Reference proteome</keyword>
<evidence type="ECO:0000313" key="13">
    <source>
        <dbReference type="EMBL" id="EEB05794.1"/>
    </source>
</evidence>
<comment type="similarity">
    <text evidence="2">Belongs to the STAM family.</text>
</comment>
<reference evidence="13 15" key="1">
    <citation type="journal article" date="2011" name="Science">
        <title>Comparative functional genomics of the fission yeasts.</title>
        <authorList>
            <person name="Rhind N."/>
            <person name="Chen Z."/>
            <person name="Yassour M."/>
            <person name="Thompson D.A."/>
            <person name="Haas B.J."/>
            <person name="Habib N."/>
            <person name="Wapinski I."/>
            <person name="Roy S."/>
            <person name="Lin M.F."/>
            <person name="Heiman D.I."/>
            <person name="Young S.K."/>
            <person name="Furuya K."/>
            <person name="Guo Y."/>
            <person name="Pidoux A."/>
            <person name="Chen H.M."/>
            <person name="Robbertse B."/>
            <person name="Goldberg J.M."/>
            <person name="Aoki K."/>
            <person name="Bayne E.H."/>
            <person name="Berlin A.M."/>
            <person name="Desjardins C.A."/>
            <person name="Dobbs E."/>
            <person name="Dukaj L."/>
            <person name="Fan L."/>
            <person name="FitzGerald M.G."/>
            <person name="French C."/>
            <person name="Gujja S."/>
            <person name="Hansen K."/>
            <person name="Keifenheim D."/>
            <person name="Levin J.Z."/>
            <person name="Mosher R.A."/>
            <person name="Mueller C.A."/>
            <person name="Pfiffner J."/>
            <person name="Priest M."/>
            <person name="Russ C."/>
            <person name="Smialowska A."/>
            <person name="Swoboda P."/>
            <person name="Sykes S.M."/>
            <person name="Vaughn M."/>
            <person name="Vengrova S."/>
            <person name="Yoder R."/>
            <person name="Zeng Q."/>
            <person name="Allshire R."/>
            <person name="Baulcombe D."/>
            <person name="Birren B.W."/>
            <person name="Brown W."/>
            <person name="Ekwall K."/>
            <person name="Kellis M."/>
            <person name="Leatherwood J."/>
            <person name="Levin H."/>
            <person name="Margalit H."/>
            <person name="Martienssen R."/>
            <person name="Nieduszynski C.A."/>
            <person name="Spatafora J.W."/>
            <person name="Friedman N."/>
            <person name="Dalgaard J.Z."/>
            <person name="Baumann P."/>
            <person name="Niki H."/>
            <person name="Regev A."/>
            <person name="Nusbaum C."/>
        </authorList>
    </citation>
    <scope>NUCLEOTIDE SEQUENCE [LARGE SCALE GENOMIC DNA]</scope>
    <source>
        <strain evidence="15">yFS275 / FY16936</strain>
    </source>
</reference>
<name>B6JWP3_SCHJY</name>
<dbReference type="InterPro" id="IPR008942">
    <property type="entry name" value="ENTH_VHS"/>
</dbReference>
<dbReference type="Gene3D" id="1.20.5.1940">
    <property type="match status" value="1"/>
</dbReference>
<dbReference type="AlphaFoldDB" id="B6JWP3"/>
<organism evidence="13 15">
    <name type="scientific">Schizosaccharomyces japonicus (strain yFS275 / FY16936)</name>
    <name type="common">Fission yeast</name>
    <dbReference type="NCBI Taxonomy" id="402676"/>
    <lineage>
        <taxon>Eukaryota</taxon>
        <taxon>Fungi</taxon>
        <taxon>Dikarya</taxon>
        <taxon>Ascomycota</taxon>
        <taxon>Taphrinomycotina</taxon>
        <taxon>Schizosaccharomycetes</taxon>
        <taxon>Schizosaccharomycetales</taxon>
        <taxon>Schizosaccharomycetaceae</taxon>
        <taxon>Schizosaccharomyces</taxon>
    </lineage>
</organism>
<dbReference type="OMA" id="QVYRDWW"/>
<dbReference type="GO" id="GO:0005628">
    <property type="term" value="C:prospore membrane"/>
    <property type="evidence" value="ECO:0007669"/>
    <property type="project" value="EnsemblFungi"/>
</dbReference>
<dbReference type="SMART" id="SM00288">
    <property type="entry name" value="VHS"/>
    <property type="match status" value="1"/>
</dbReference>
<evidence type="ECO:0000259" key="11">
    <source>
        <dbReference type="PROSITE" id="PS50002"/>
    </source>
</evidence>
<dbReference type="PROSITE" id="PS50330">
    <property type="entry name" value="UIM"/>
    <property type="match status" value="1"/>
</dbReference>
<gene>
    <name evidence="14" type="primary">hse1</name>
    <name evidence="13" type="ORF">SJAG_00821</name>
</gene>
<dbReference type="InterPro" id="IPR050670">
    <property type="entry name" value="STAM"/>
</dbReference>